<evidence type="ECO:0000313" key="3">
    <source>
        <dbReference type="Proteomes" id="UP000283841"/>
    </source>
</evidence>
<reference evidence="2 3" key="1">
    <citation type="journal article" date="2018" name="Front. Microbiol.">
        <title>Genomic and genetic insights into a cosmopolitan fungus, Paecilomyces variotii (Eurotiales).</title>
        <authorList>
            <person name="Urquhart A.S."/>
            <person name="Mondo S.J."/>
            <person name="Makela M.R."/>
            <person name="Hane J.K."/>
            <person name="Wiebenga A."/>
            <person name="He G."/>
            <person name="Mihaltcheva S."/>
            <person name="Pangilinan J."/>
            <person name="Lipzen A."/>
            <person name="Barry K."/>
            <person name="de Vries R.P."/>
            <person name="Grigoriev I.V."/>
            <person name="Idnurm A."/>
        </authorList>
    </citation>
    <scope>NUCLEOTIDE SEQUENCE [LARGE SCALE GENOMIC DNA]</scope>
    <source>
        <strain evidence="2 3">CBS 101075</strain>
    </source>
</reference>
<name>A0A443I2Z6_BYSSP</name>
<feature type="compositionally biased region" description="Low complexity" evidence="1">
    <location>
        <begin position="1"/>
        <end position="13"/>
    </location>
</feature>
<dbReference type="RefSeq" id="XP_028488098.1">
    <property type="nucleotide sequence ID" value="XM_028632269.1"/>
</dbReference>
<accession>A0A443I2Z6</accession>
<keyword evidence="3" id="KW-1185">Reference proteome</keyword>
<gene>
    <name evidence="2" type="ORF">C8Q69DRAFT_496689</name>
</gene>
<feature type="compositionally biased region" description="Polar residues" evidence="1">
    <location>
        <begin position="62"/>
        <end position="78"/>
    </location>
</feature>
<feature type="region of interest" description="Disordered" evidence="1">
    <location>
        <begin position="1"/>
        <end position="87"/>
    </location>
</feature>
<feature type="region of interest" description="Disordered" evidence="1">
    <location>
        <begin position="121"/>
        <end position="146"/>
    </location>
</feature>
<dbReference type="AlphaFoldDB" id="A0A443I2Z6"/>
<proteinExistence type="predicted"/>
<dbReference type="GeneID" id="39601546"/>
<sequence length="170" mass="18585">MPSSSSPSPSPLSEKTHLPTSPRRLLIPSKRTLLPIPLSSSSCNPSAYPAGIQIRKPAFSSAVPSSDPANANTSTGTTSRDESKVGDMPEPIVIEFDSSRAPQPFLDPMALENVRARVRMREEGERERSLGTEAEEDEEARRRREREAEYGGMAVRGRSRAVAGRAGRRR</sequence>
<feature type="compositionally biased region" description="Basic and acidic residues" evidence="1">
    <location>
        <begin position="121"/>
        <end position="130"/>
    </location>
</feature>
<dbReference type="EMBL" id="RCNU01000002">
    <property type="protein sequence ID" value="RWQ98453.1"/>
    <property type="molecule type" value="Genomic_DNA"/>
</dbReference>
<dbReference type="VEuPathDB" id="FungiDB:C8Q69DRAFT_496689"/>
<protein>
    <submittedName>
        <fullName evidence="2">Uncharacterized protein</fullName>
    </submittedName>
</protein>
<dbReference type="Proteomes" id="UP000283841">
    <property type="component" value="Unassembled WGS sequence"/>
</dbReference>
<comment type="caution">
    <text evidence="2">The sequence shown here is derived from an EMBL/GenBank/DDBJ whole genome shotgun (WGS) entry which is preliminary data.</text>
</comment>
<organism evidence="2 3">
    <name type="scientific">Byssochlamys spectabilis</name>
    <name type="common">Paecilomyces variotii</name>
    <dbReference type="NCBI Taxonomy" id="264951"/>
    <lineage>
        <taxon>Eukaryota</taxon>
        <taxon>Fungi</taxon>
        <taxon>Dikarya</taxon>
        <taxon>Ascomycota</taxon>
        <taxon>Pezizomycotina</taxon>
        <taxon>Eurotiomycetes</taxon>
        <taxon>Eurotiomycetidae</taxon>
        <taxon>Eurotiales</taxon>
        <taxon>Thermoascaceae</taxon>
        <taxon>Paecilomyces</taxon>
    </lineage>
</organism>
<evidence type="ECO:0000256" key="1">
    <source>
        <dbReference type="SAM" id="MobiDB-lite"/>
    </source>
</evidence>
<evidence type="ECO:0000313" key="2">
    <source>
        <dbReference type="EMBL" id="RWQ98453.1"/>
    </source>
</evidence>